<comment type="caution">
    <text evidence="1">The sequence shown here is derived from an EMBL/GenBank/DDBJ whole genome shotgun (WGS) entry which is preliminary data.</text>
</comment>
<proteinExistence type="predicted"/>
<dbReference type="RefSeq" id="WP_225397696.1">
    <property type="nucleotide sequence ID" value="NZ_JAYJJQ010000015.1"/>
</dbReference>
<keyword evidence="2" id="KW-1185">Reference proteome</keyword>
<gene>
    <name evidence="1" type="ORF">K5L39_15610</name>
</gene>
<evidence type="ECO:0000313" key="2">
    <source>
        <dbReference type="Proteomes" id="UP001299283"/>
    </source>
</evidence>
<name>A0ABU5YZP5_9MYCO</name>
<organism evidence="1 2">
    <name type="scientific">[Mycobacterium] vasticus</name>
    <dbReference type="NCBI Taxonomy" id="2875777"/>
    <lineage>
        <taxon>Bacteria</taxon>
        <taxon>Bacillati</taxon>
        <taxon>Actinomycetota</taxon>
        <taxon>Actinomycetes</taxon>
        <taxon>Mycobacteriales</taxon>
        <taxon>Mycobacteriaceae</taxon>
        <taxon>Mycolicibacter</taxon>
    </lineage>
</organism>
<dbReference type="Proteomes" id="UP001299283">
    <property type="component" value="Unassembled WGS sequence"/>
</dbReference>
<reference evidence="1 2" key="1">
    <citation type="submission" date="2023-12" db="EMBL/GenBank/DDBJ databases">
        <title>Description of new species of Mycobacterium terrae complex isolated from sewage at the Sao Paulo Zoological Park Foundation in Brazil.</title>
        <authorList>
            <person name="Romagnoli C.L."/>
            <person name="Conceicao E.C."/>
            <person name="Machado E."/>
            <person name="Barreto L.B.P.F."/>
            <person name="Sharma A."/>
            <person name="Silva N.M."/>
            <person name="Marques L.E."/>
            <person name="Juliana M.A."/>
            <person name="Lourenco M.C.S."/>
            <person name="Digiampietri L.A."/>
            <person name="Suffys P.N."/>
            <person name="Viana-Niero C."/>
        </authorList>
    </citation>
    <scope>NUCLEOTIDE SEQUENCE [LARGE SCALE GENOMIC DNA]</scope>
    <source>
        <strain evidence="1 2">MYC017</strain>
    </source>
</reference>
<accession>A0ABU5YZP5</accession>
<evidence type="ECO:0000313" key="1">
    <source>
        <dbReference type="EMBL" id="MEB3070612.1"/>
    </source>
</evidence>
<sequence>MGAAVQYLRFNLINKHGVSDQRGEVLIAPSEIESARSFIHTDHILSHHEIGAIITTKTGDKHYVSQHTNEIAEMLRMADDRERGWIS</sequence>
<dbReference type="EMBL" id="JAYJJQ010000015">
    <property type="protein sequence ID" value="MEB3070612.1"/>
    <property type="molecule type" value="Genomic_DNA"/>
</dbReference>
<protein>
    <submittedName>
        <fullName evidence="1">Uncharacterized protein</fullName>
    </submittedName>
</protein>